<accession>A0A1G2KP42</accession>
<protein>
    <recommendedName>
        <fullName evidence="3">DUF3052 domain-containing protein</fullName>
    </recommendedName>
</protein>
<organism evidence="1 2">
    <name type="scientific">Candidatus Sungbacteria bacterium RIFCSPHIGHO2_02_FULL_51_29</name>
    <dbReference type="NCBI Taxonomy" id="1802273"/>
    <lineage>
        <taxon>Bacteria</taxon>
        <taxon>Candidatus Sungiibacteriota</taxon>
    </lineage>
</organism>
<comment type="caution">
    <text evidence="1">The sequence shown here is derived from an EMBL/GenBank/DDBJ whole genome shotgun (WGS) entry which is preliminary data.</text>
</comment>
<reference evidence="1 2" key="1">
    <citation type="journal article" date="2016" name="Nat. Commun.">
        <title>Thousands of microbial genomes shed light on interconnected biogeochemical processes in an aquifer system.</title>
        <authorList>
            <person name="Anantharaman K."/>
            <person name="Brown C.T."/>
            <person name="Hug L.A."/>
            <person name="Sharon I."/>
            <person name="Castelle C.J."/>
            <person name="Probst A.J."/>
            <person name="Thomas B.C."/>
            <person name="Singh A."/>
            <person name="Wilkins M.J."/>
            <person name="Karaoz U."/>
            <person name="Brodie E.L."/>
            <person name="Williams K.H."/>
            <person name="Hubbard S.S."/>
            <person name="Banfield J.F."/>
        </authorList>
    </citation>
    <scope>NUCLEOTIDE SEQUENCE [LARGE SCALE GENOMIC DNA]</scope>
</reference>
<dbReference type="EMBL" id="MHQL01000069">
    <property type="protein sequence ID" value="OHA01187.1"/>
    <property type="molecule type" value="Genomic_DNA"/>
</dbReference>
<sequence>MTEKTAQKKSLVKKLGIRPGFVLAIKSAPAGYEKMLGRLPVGFIRQDGRGRSLDFIQYFVHTAKELQEQLPHLKDKLKREGALWISWPKKRAQMGTDLSESRVRALGLAHGLRKIKVAGIGAHWNALKFVIRQSAKSKKAQR</sequence>
<dbReference type="AlphaFoldDB" id="A0A1G2KP42"/>
<dbReference type="Proteomes" id="UP000177811">
    <property type="component" value="Unassembled WGS sequence"/>
</dbReference>
<name>A0A1G2KP42_9BACT</name>
<evidence type="ECO:0000313" key="1">
    <source>
        <dbReference type="EMBL" id="OHA01187.1"/>
    </source>
</evidence>
<gene>
    <name evidence="1" type="ORF">A3C16_04625</name>
</gene>
<evidence type="ECO:0008006" key="3">
    <source>
        <dbReference type="Google" id="ProtNLM"/>
    </source>
</evidence>
<proteinExistence type="predicted"/>
<evidence type="ECO:0000313" key="2">
    <source>
        <dbReference type="Proteomes" id="UP000177811"/>
    </source>
</evidence>